<sequence length="273" mass="30132">MVLVLVLFSALMGVNFVSSKIVDILQEKVDVTAYFKADASEEEILSVRGELENLNEVRGVSYISKDQALEEFKAKHAGDALIQESLGELDFNPLQPALNIKAENSSQYASIVGFLEANKFRSLIDKINFYENEQVISRIESISGGLQNWGLIVTVALALVAVLVTFNTIRLTIYNQRQEIEIMKLVGGSNWHIKAPFLVEGALYGVFAALITTALFYPSIYLVSPKVGQLMPGVALFSYFVSNIFQYVALIFTAGIILGATSSFVAIKRFLKI</sequence>
<comment type="caution">
    <text evidence="13">The sequence shown here is derived from an EMBL/GenBank/DDBJ whole genome shotgun (WGS) entry which is preliminary data.</text>
</comment>
<evidence type="ECO:0000313" key="14">
    <source>
        <dbReference type="Proteomes" id="UP000034032"/>
    </source>
</evidence>
<keyword evidence="6 10" id="KW-0812">Transmembrane</keyword>
<evidence type="ECO:0000256" key="5">
    <source>
        <dbReference type="ARBA" id="ARBA00022618"/>
    </source>
</evidence>
<dbReference type="AlphaFoldDB" id="A0A0G1KF58"/>
<dbReference type="GO" id="GO:0005886">
    <property type="term" value="C:plasma membrane"/>
    <property type="evidence" value="ECO:0007669"/>
    <property type="project" value="UniProtKB-SubCell"/>
</dbReference>
<evidence type="ECO:0000256" key="4">
    <source>
        <dbReference type="ARBA" id="ARBA00022475"/>
    </source>
</evidence>
<dbReference type="PANTHER" id="PTHR47755">
    <property type="entry name" value="CELL DIVISION PROTEIN FTSX"/>
    <property type="match status" value="1"/>
</dbReference>
<evidence type="ECO:0000259" key="11">
    <source>
        <dbReference type="Pfam" id="PF02687"/>
    </source>
</evidence>
<dbReference type="Gene3D" id="3.30.70.3040">
    <property type="match status" value="1"/>
</dbReference>
<feature type="transmembrane region" description="Helical" evidence="10">
    <location>
        <begin position="202"/>
        <end position="224"/>
    </location>
</feature>
<evidence type="ECO:0000256" key="1">
    <source>
        <dbReference type="ARBA" id="ARBA00004651"/>
    </source>
</evidence>
<proteinExistence type="inferred from homology"/>
<keyword evidence="7 10" id="KW-1133">Transmembrane helix</keyword>
<dbReference type="InterPro" id="IPR040690">
    <property type="entry name" value="FtsX_ECD"/>
</dbReference>
<evidence type="ECO:0000259" key="12">
    <source>
        <dbReference type="Pfam" id="PF18075"/>
    </source>
</evidence>
<dbReference type="PIRSF" id="PIRSF003097">
    <property type="entry name" value="FtsX"/>
    <property type="match status" value="1"/>
</dbReference>
<dbReference type="Proteomes" id="UP000034032">
    <property type="component" value="Unassembled WGS sequence"/>
</dbReference>
<dbReference type="EMBL" id="LCJR01000007">
    <property type="protein sequence ID" value="KKT82386.1"/>
    <property type="molecule type" value="Genomic_DNA"/>
</dbReference>
<evidence type="ECO:0000256" key="6">
    <source>
        <dbReference type="ARBA" id="ARBA00022692"/>
    </source>
</evidence>
<feature type="transmembrane region" description="Helical" evidence="10">
    <location>
        <begin position="244"/>
        <end position="267"/>
    </location>
</feature>
<keyword evidence="9" id="KW-0131">Cell cycle</keyword>
<organism evidence="13 14">
    <name type="scientific">Candidatus Yanofskybacteria bacterium GW2011_GWA2_44_9</name>
    <dbReference type="NCBI Taxonomy" id="1619025"/>
    <lineage>
        <taxon>Bacteria</taxon>
        <taxon>Candidatus Yanofskyibacteriota</taxon>
    </lineage>
</organism>
<name>A0A0G1KF58_9BACT</name>
<accession>A0A0G1KF58</accession>
<keyword evidence="4" id="KW-1003">Cell membrane</keyword>
<keyword evidence="8 10" id="KW-0472">Membrane</keyword>
<dbReference type="PANTHER" id="PTHR47755:SF1">
    <property type="entry name" value="CELL DIVISION PROTEIN FTSX"/>
    <property type="match status" value="1"/>
</dbReference>
<reference evidence="13 14" key="1">
    <citation type="journal article" date="2015" name="Nature">
        <title>rRNA introns, odd ribosomes, and small enigmatic genomes across a large radiation of phyla.</title>
        <authorList>
            <person name="Brown C.T."/>
            <person name="Hug L.A."/>
            <person name="Thomas B.C."/>
            <person name="Sharon I."/>
            <person name="Castelle C.J."/>
            <person name="Singh A."/>
            <person name="Wilkins M.J."/>
            <person name="Williams K.H."/>
            <person name="Banfield J.F."/>
        </authorList>
    </citation>
    <scope>NUCLEOTIDE SEQUENCE [LARGE SCALE GENOMIC DNA]</scope>
</reference>
<evidence type="ECO:0000256" key="10">
    <source>
        <dbReference type="SAM" id="Phobius"/>
    </source>
</evidence>
<comment type="subcellular location">
    <subcellularLocation>
        <location evidence="1">Cell membrane</location>
        <topology evidence="1">Multi-pass membrane protein</topology>
    </subcellularLocation>
</comment>
<dbReference type="InterPro" id="IPR003838">
    <property type="entry name" value="ABC3_permease_C"/>
</dbReference>
<evidence type="ECO:0000256" key="9">
    <source>
        <dbReference type="ARBA" id="ARBA00023306"/>
    </source>
</evidence>
<evidence type="ECO:0000313" key="13">
    <source>
        <dbReference type="EMBL" id="KKT82386.1"/>
    </source>
</evidence>
<dbReference type="InterPro" id="IPR004513">
    <property type="entry name" value="FtsX"/>
</dbReference>
<evidence type="ECO:0000256" key="8">
    <source>
        <dbReference type="ARBA" id="ARBA00023136"/>
    </source>
</evidence>
<keyword evidence="5 13" id="KW-0132">Cell division</keyword>
<dbReference type="Pfam" id="PF02687">
    <property type="entry name" value="FtsX"/>
    <property type="match status" value="1"/>
</dbReference>
<gene>
    <name evidence="13" type="ORF">UW79_C0007G0008</name>
</gene>
<protein>
    <recommendedName>
        <fullName evidence="3">Cell division protein FtsX</fullName>
    </recommendedName>
</protein>
<evidence type="ECO:0000256" key="7">
    <source>
        <dbReference type="ARBA" id="ARBA00022989"/>
    </source>
</evidence>
<feature type="transmembrane region" description="Helical" evidence="10">
    <location>
        <begin position="149"/>
        <end position="169"/>
    </location>
</feature>
<comment type="similarity">
    <text evidence="2">Belongs to the ABC-4 integral membrane protein family. FtsX subfamily.</text>
</comment>
<feature type="domain" description="FtsX extracellular" evidence="12">
    <location>
        <begin position="29"/>
        <end position="117"/>
    </location>
</feature>
<dbReference type="PATRIC" id="fig|1619025.3.peg.295"/>
<evidence type="ECO:0000256" key="3">
    <source>
        <dbReference type="ARBA" id="ARBA00021907"/>
    </source>
</evidence>
<evidence type="ECO:0000256" key="2">
    <source>
        <dbReference type="ARBA" id="ARBA00007379"/>
    </source>
</evidence>
<dbReference type="Pfam" id="PF18075">
    <property type="entry name" value="FtsX_ECD"/>
    <property type="match status" value="1"/>
</dbReference>
<dbReference type="GO" id="GO:0051301">
    <property type="term" value="P:cell division"/>
    <property type="evidence" value="ECO:0007669"/>
    <property type="project" value="UniProtKB-KW"/>
</dbReference>
<feature type="domain" description="ABC3 transporter permease C-terminal" evidence="11">
    <location>
        <begin position="152"/>
        <end position="273"/>
    </location>
</feature>